<dbReference type="SUPFAM" id="SSF50475">
    <property type="entry name" value="FMN-binding split barrel"/>
    <property type="match status" value="1"/>
</dbReference>
<organism evidence="3 4">
    <name type="scientific">Vibrio astriarenae</name>
    <dbReference type="NCBI Taxonomy" id="1481923"/>
    <lineage>
        <taxon>Bacteria</taxon>
        <taxon>Pseudomonadati</taxon>
        <taxon>Pseudomonadota</taxon>
        <taxon>Gammaproteobacteria</taxon>
        <taxon>Vibrionales</taxon>
        <taxon>Vibrionaceae</taxon>
        <taxon>Vibrio</taxon>
    </lineage>
</organism>
<evidence type="ECO:0000259" key="2">
    <source>
        <dbReference type="Pfam" id="PF01243"/>
    </source>
</evidence>
<dbReference type="Pfam" id="PF01243">
    <property type="entry name" value="PNPOx_N"/>
    <property type="match status" value="1"/>
</dbReference>
<dbReference type="InterPro" id="IPR052019">
    <property type="entry name" value="F420H2_bilvrd_red/Heme_oxyg"/>
</dbReference>
<dbReference type="PIRSF" id="PIRSF004633">
    <property type="entry name" value="UCP_PLP_oxd"/>
    <property type="match status" value="1"/>
</dbReference>
<evidence type="ECO:0000313" key="4">
    <source>
        <dbReference type="Proteomes" id="UP000464262"/>
    </source>
</evidence>
<dbReference type="Proteomes" id="UP000464262">
    <property type="component" value="Chromosome 1"/>
</dbReference>
<feature type="domain" description="Pyridoxamine 5'-phosphate oxidase N-terminal" evidence="2">
    <location>
        <begin position="15"/>
        <end position="146"/>
    </location>
</feature>
<dbReference type="EMBL" id="CP047475">
    <property type="protein sequence ID" value="QIA63694.1"/>
    <property type="molecule type" value="Genomic_DNA"/>
</dbReference>
<dbReference type="InterPro" id="IPR011576">
    <property type="entry name" value="Pyridox_Oxase_N"/>
</dbReference>
<evidence type="ECO:0000256" key="1">
    <source>
        <dbReference type="ARBA" id="ARBA00023002"/>
    </source>
</evidence>
<sequence length="180" mass="20504">MNPEVKQERLQSRLVPEMQEFRDNCKTLQLATINSHQLPTASYVPFAFTESGFFILVSDIAPHGKNLQANNNLSIMLIEDEAQAKHIFARKRLSFEAKAEFVERETNLWSEGVSALTQKFGEIIDNLSNLGDFRLYQIQPEKGRYVKGFGQAFDVNGFDMVDVVHLTEGHVKREKEQAAN</sequence>
<dbReference type="PANTHER" id="PTHR35176:SF6">
    <property type="entry name" value="HEME OXYGENASE HI_0854-RELATED"/>
    <property type="match status" value="1"/>
</dbReference>
<proteinExistence type="predicted"/>
<keyword evidence="4" id="KW-1185">Reference proteome</keyword>
<dbReference type="GO" id="GO:0070967">
    <property type="term" value="F:coenzyme F420 binding"/>
    <property type="evidence" value="ECO:0007669"/>
    <property type="project" value="TreeGrafter"/>
</dbReference>
<dbReference type="NCBIfam" id="TIGR04110">
    <property type="entry name" value="heme_HutZ"/>
    <property type="match status" value="1"/>
</dbReference>
<dbReference type="GO" id="GO:0016627">
    <property type="term" value="F:oxidoreductase activity, acting on the CH-CH group of donors"/>
    <property type="evidence" value="ECO:0007669"/>
    <property type="project" value="TreeGrafter"/>
</dbReference>
<accession>A0A7Z2YDZ3</accession>
<dbReference type="PANTHER" id="PTHR35176">
    <property type="entry name" value="HEME OXYGENASE HI_0854-RELATED"/>
    <property type="match status" value="1"/>
</dbReference>
<gene>
    <name evidence="3" type="primary">hutZ</name>
    <name evidence="3" type="ORF">GT360_09270</name>
</gene>
<dbReference type="AlphaFoldDB" id="A0A7Z2YDZ3"/>
<reference evidence="3 4" key="1">
    <citation type="submission" date="2020-01" db="EMBL/GenBank/DDBJ databases">
        <title>Whole genome and functional gene identification of agarase of Vibrio HN897.</title>
        <authorList>
            <person name="Liu Y."/>
            <person name="Zhao Z."/>
        </authorList>
    </citation>
    <scope>NUCLEOTIDE SEQUENCE [LARGE SCALE GENOMIC DNA]</scope>
    <source>
        <strain evidence="3 4">HN897</strain>
    </source>
</reference>
<name>A0A7Z2YDZ3_9VIBR</name>
<dbReference type="InterPro" id="IPR012349">
    <property type="entry name" value="Split_barrel_FMN-bd"/>
</dbReference>
<dbReference type="RefSeq" id="WP_164648589.1">
    <property type="nucleotide sequence ID" value="NZ_CP047475.1"/>
</dbReference>
<dbReference type="Gene3D" id="2.30.110.10">
    <property type="entry name" value="Electron Transport, Fmn-binding Protein, Chain A"/>
    <property type="match status" value="1"/>
</dbReference>
<protein>
    <submittedName>
        <fullName evidence="3">Heme utilization protein HutZ</fullName>
    </submittedName>
</protein>
<dbReference type="InterPro" id="IPR014419">
    <property type="entry name" value="HutZ"/>
</dbReference>
<dbReference type="KEGG" id="vas:GT360_09270"/>
<dbReference type="GO" id="GO:0005829">
    <property type="term" value="C:cytosol"/>
    <property type="evidence" value="ECO:0007669"/>
    <property type="project" value="TreeGrafter"/>
</dbReference>
<evidence type="ECO:0000313" key="3">
    <source>
        <dbReference type="EMBL" id="QIA63694.1"/>
    </source>
</evidence>
<keyword evidence="1" id="KW-0560">Oxidoreductase</keyword>